<dbReference type="GO" id="GO:0005524">
    <property type="term" value="F:ATP binding"/>
    <property type="evidence" value="ECO:0007669"/>
    <property type="project" value="UniProtKB-KW"/>
</dbReference>
<keyword evidence="1" id="KW-0813">Transport</keyword>
<dbReference type="InterPro" id="IPR027417">
    <property type="entry name" value="P-loop_NTPase"/>
</dbReference>
<dbReference type="Gene3D" id="3.40.50.300">
    <property type="entry name" value="P-loop containing nucleotide triphosphate hydrolases"/>
    <property type="match status" value="1"/>
</dbReference>
<dbReference type="SMART" id="SM00382">
    <property type="entry name" value="AAA"/>
    <property type="match status" value="1"/>
</dbReference>
<evidence type="ECO:0000313" key="6">
    <source>
        <dbReference type="Proteomes" id="UP000321577"/>
    </source>
</evidence>
<dbReference type="SUPFAM" id="SSF52540">
    <property type="entry name" value="P-loop containing nucleoside triphosphate hydrolases"/>
    <property type="match status" value="1"/>
</dbReference>
<evidence type="ECO:0000256" key="2">
    <source>
        <dbReference type="ARBA" id="ARBA00022741"/>
    </source>
</evidence>
<organism evidence="5 6">
    <name type="scientific">Brevifollis gellanilyticus</name>
    <dbReference type="NCBI Taxonomy" id="748831"/>
    <lineage>
        <taxon>Bacteria</taxon>
        <taxon>Pseudomonadati</taxon>
        <taxon>Verrucomicrobiota</taxon>
        <taxon>Verrucomicrobiia</taxon>
        <taxon>Verrucomicrobiales</taxon>
        <taxon>Verrucomicrobiaceae</taxon>
    </lineage>
</organism>
<evidence type="ECO:0000256" key="1">
    <source>
        <dbReference type="ARBA" id="ARBA00022448"/>
    </source>
</evidence>
<dbReference type="InterPro" id="IPR003593">
    <property type="entry name" value="AAA+_ATPase"/>
</dbReference>
<dbReference type="RefSeq" id="WP_146853626.1">
    <property type="nucleotide sequence ID" value="NZ_BKAG01000041.1"/>
</dbReference>
<accession>A0A512MEA5</accession>
<name>A0A512MEA5_9BACT</name>
<gene>
    <name evidence="5" type="ORF">BGE01nite_43660</name>
</gene>
<dbReference type="InterPro" id="IPR003439">
    <property type="entry name" value="ABC_transporter-like_ATP-bd"/>
</dbReference>
<dbReference type="PROSITE" id="PS50893">
    <property type="entry name" value="ABC_TRANSPORTER_2"/>
    <property type="match status" value="1"/>
</dbReference>
<evidence type="ECO:0000313" key="5">
    <source>
        <dbReference type="EMBL" id="GEP45075.1"/>
    </source>
</evidence>
<dbReference type="Proteomes" id="UP000321577">
    <property type="component" value="Unassembled WGS sequence"/>
</dbReference>
<sequence>MNTTPASSVEMKDVHLAFGEKEILSGINLSVPQKARLVILGQSGGGKSTLLRLILGILRPTKGEVTFKGLTVSRMSRLRLNRMRQKIGMVYQYSALISSLSVRDNLALPLEELTRKSRDEIDQLVDEKLELVGMADARDKMPAELSGGMRKRIGLARGIIMDPELILYDEPSAGLDPVISSVINELIISLSEKIGATSIIVTHEMDSAFKVATHMAMLYQGTIIAADTPERFKNSDNPVVAQFIAGETEGPILQAPQKT</sequence>
<dbReference type="Pfam" id="PF00005">
    <property type="entry name" value="ABC_tran"/>
    <property type="match status" value="1"/>
</dbReference>
<evidence type="ECO:0000256" key="3">
    <source>
        <dbReference type="ARBA" id="ARBA00022840"/>
    </source>
</evidence>
<keyword evidence="2" id="KW-0547">Nucleotide-binding</keyword>
<protein>
    <submittedName>
        <fullName evidence="5">ABC transporter ATP-binding protein</fullName>
    </submittedName>
</protein>
<comment type="caution">
    <text evidence="5">The sequence shown here is derived from an EMBL/GenBank/DDBJ whole genome shotgun (WGS) entry which is preliminary data.</text>
</comment>
<proteinExistence type="predicted"/>
<dbReference type="EMBL" id="BKAG01000041">
    <property type="protein sequence ID" value="GEP45075.1"/>
    <property type="molecule type" value="Genomic_DNA"/>
</dbReference>
<dbReference type="PANTHER" id="PTHR43023">
    <property type="entry name" value="PROTEIN TRIGALACTOSYLDIACYLGLYCEROL 3, CHLOROPLASTIC"/>
    <property type="match status" value="1"/>
</dbReference>
<dbReference type="GO" id="GO:0016887">
    <property type="term" value="F:ATP hydrolysis activity"/>
    <property type="evidence" value="ECO:0007669"/>
    <property type="project" value="InterPro"/>
</dbReference>
<reference evidence="5 6" key="1">
    <citation type="submission" date="2019-07" db="EMBL/GenBank/DDBJ databases">
        <title>Whole genome shotgun sequence of Brevifollis gellanilyticus NBRC 108608.</title>
        <authorList>
            <person name="Hosoyama A."/>
            <person name="Uohara A."/>
            <person name="Ohji S."/>
            <person name="Ichikawa N."/>
        </authorList>
    </citation>
    <scope>NUCLEOTIDE SEQUENCE [LARGE SCALE GENOMIC DNA]</scope>
    <source>
        <strain evidence="5 6">NBRC 108608</strain>
    </source>
</reference>
<feature type="domain" description="ABC transporter" evidence="4">
    <location>
        <begin position="9"/>
        <end position="245"/>
    </location>
</feature>
<evidence type="ECO:0000259" key="4">
    <source>
        <dbReference type="PROSITE" id="PS50893"/>
    </source>
</evidence>
<dbReference type="InterPro" id="IPR017871">
    <property type="entry name" value="ABC_transporter-like_CS"/>
</dbReference>
<dbReference type="PROSITE" id="PS00211">
    <property type="entry name" value="ABC_TRANSPORTER_1"/>
    <property type="match status" value="1"/>
</dbReference>
<keyword evidence="6" id="KW-1185">Reference proteome</keyword>
<dbReference type="OrthoDB" id="9772862at2"/>
<keyword evidence="3 5" id="KW-0067">ATP-binding</keyword>
<dbReference type="PANTHER" id="PTHR43023:SF6">
    <property type="entry name" value="INTERMEMBRANE PHOSPHOLIPID TRANSPORT SYSTEM ATP-BINDING PROTEIN MLAF"/>
    <property type="match status" value="1"/>
</dbReference>
<dbReference type="AlphaFoldDB" id="A0A512MEA5"/>